<sequence>MYHHHLKHIAMAAAAVSLSVSCVRDDGGNHPAREYVRVGMTVPAFSVSGEGGRTFDSPEGFAGRTTLLLFFATWCPDCQAELPVIDAVWQTVAGEPGYDVVAISRGGAEGRYEQSPDILSRYWKDHDLRMPWYLDGDRSVFDRFASAGIPRVYIVNAEGVVVWQSAAPELDAAGYLALLRQYR</sequence>
<name>A0ABR4YKS5_9BACT</name>
<dbReference type="InterPro" id="IPR013766">
    <property type="entry name" value="Thioredoxin_domain"/>
</dbReference>
<dbReference type="Pfam" id="PF08534">
    <property type="entry name" value="Redoxin"/>
    <property type="match status" value="1"/>
</dbReference>
<dbReference type="PROSITE" id="PS51257">
    <property type="entry name" value="PROKAR_LIPOPROTEIN"/>
    <property type="match status" value="1"/>
</dbReference>
<organism evidence="2 3">
    <name type="scientific">Alistipes inops</name>
    <dbReference type="NCBI Taxonomy" id="1501391"/>
    <lineage>
        <taxon>Bacteria</taxon>
        <taxon>Pseudomonadati</taxon>
        <taxon>Bacteroidota</taxon>
        <taxon>Bacteroidia</taxon>
        <taxon>Bacteroidales</taxon>
        <taxon>Rikenellaceae</taxon>
        <taxon>Alistipes</taxon>
    </lineage>
</organism>
<dbReference type="CDD" id="cd02966">
    <property type="entry name" value="TlpA_like_family"/>
    <property type="match status" value="1"/>
</dbReference>
<evidence type="ECO:0000313" key="3">
    <source>
        <dbReference type="Proteomes" id="UP000030889"/>
    </source>
</evidence>
<dbReference type="Proteomes" id="UP000030889">
    <property type="component" value="Unassembled WGS sequence"/>
</dbReference>
<dbReference type="SUPFAM" id="SSF52833">
    <property type="entry name" value="Thioredoxin-like"/>
    <property type="match status" value="1"/>
</dbReference>
<dbReference type="EMBL" id="JRGF01000002">
    <property type="protein sequence ID" value="KHE42861.1"/>
    <property type="molecule type" value="Genomic_DNA"/>
</dbReference>
<dbReference type="InterPro" id="IPR050553">
    <property type="entry name" value="Thioredoxin_ResA/DsbE_sf"/>
</dbReference>
<accession>A0ABR4YKS5</accession>
<dbReference type="PROSITE" id="PS51352">
    <property type="entry name" value="THIOREDOXIN_2"/>
    <property type="match status" value="1"/>
</dbReference>
<protein>
    <recommendedName>
        <fullName evidence="1">Thioredoxin domain-containing protein</fullName>
    </recommendedName>
</protein>
<proteinExistence type="predicted"/>
<reference evidence="2 3" key="1">
    <citation type="submission" date="2014-09" db="EMBL/GenBank/DDBJ databases">
        <title>Alistipes sp. 627, sp. nov., a novel member of the family Rikenellaceae isolated from human faeces.</title>
        <authorList>
            <person name="Shkoporov A.N."/>
            <person name="Chaplin A.V."/>
            <person name="Motuzova O.V."/>
            <person name="Kafarskaia L.I."/>
            <person name="Khokhlova E.V."/>
            <person name="Efimov B.A."/>
        </authorList>
    </citation>
    <scope>NUCLEOTIDE SEQUENCE [LARGE SCALE GENOMIC DNA]</scope>
    <source>
        <strain evidence="2 3">627</strain>
    </source>
</reference>
<evidence type="ECO:0000313" key="2">
    <source>
        <dbReference type="EMBL" id="KHE42861.1"/>
    </source>
</evidence>
<dbReference type="Gene3D" id="3.40.30.10">
    <property type="entry name" value="Glutaredoxin"/>
    <property type="match status" value="1"/>
</dbReference>
<dbReference type="PANTHER" id="PTHR42852:SF17">
    <property type="entry name" value="THIOREDOXIN-LIKE PROTEIN HI_1115"/>
    <property type="match status" value="1"/>
</dbReference>
<keyword evidence="3" id="KW-1185">Reference proteome</keyword>
<feature type="domain" description="Thioredoxin" evidence="1">
    <location>
        <begin position="36"/>
        <end position="183"/>
    </location>
</feature>
<comment type="caution">
    <text evidence="2">The sequence shown here is derived from an EMBL/GenBank/DDBJ whole genome shotgun (WGS) entry which is preliminary data.</text>
</comment>
<dbReference type="PANTHER" id="PTHR42852">
    <property type="entry name" value="THIOL:DISULFIDE INTERCHANGE PROTEIN DSBE"/>
    <property type="match status" value="1"/>
</dbReference>
<dbReference type="InterPro" id="IPR036249">
    <property type="entry name" value="Thioredoxin-like_sf"/>
</dbReference>
<evidence type="ECO:0000259" key="1">
    <source>
        <dbReference type="PROSITE" id="PS51352"/>
    </source>
</evidence>
<dbReference type="InterPro" id="IPR013740">
    <property type="entry name" value="Redoxin"/>
</dbReference>
<gene>
    <name evidence="2" type="ORF">LG35_02365</name>
</gene>
<dbReference type="RefSeq" id="WP_035471807.1">
    <property type="nucleotide sequence ID" value="NZ_JRGF01000002.1"/>
</dbReference>